<dbReference type="RefSeq" id="WP_216320510.1">
    <property type="nucleotide sequence ID" value="NZ_JAHKRT010000002.1"/>
</dbReference>
<organism evidence="3 4">
    <name type="scientific">Sphingomonas quercus</name>
    <dbReference type="NCBI Taxonomy" id="2842451"/>
    <lineage>
        <taxon>Bacteria</taxon>
        <taxon>Pseudomonadati</taxon>
        <taxon>Pseudomonadota</taxon>
        <taxon>Alphaproteobacteria</taxon>
        <taxon>Sphingomonadales</taxon>
        <taxon>Sphingomonadaceae</taxon>
        <taxon>Sphingomonas</taxon>
    </lineage>
</organism>
<feature type="signal peptide" evidence="2">
    <location>
        <begin position="1"/>
        <end position="23"/>
    </location>
</feature>
<evidence type="ECO:0000313" key="4">
    <source>
        <dbReference type="Proteomes" id="UP000776276"/>
    </source>
</evidence>
<reference evidence="3 4" key="1">
    <citation type="submission" date="2021-06" db="EMBL/GenBank/DDBJ databases">
        <title>Sphingomonas sp. XMGL2, whole genome shotgun sequencing project.</title>
        <authorList>
            <person name="Zhao G."/>
            <person name="Shen L."/>
        </authorList>
    </citation>
    <scope>NUCLEOTIDE SEQUENCE [LARGE SCALE GENOMIC DNA]</scope>
    <source>
        <strain evidence="3 4">XMGL2</strain>
    </source>
</reference>
<accession>A0ABS6BFF6</accession>
<evidence type="ECO:0000256" key="2">
    <source>
        <dbReference type="SAM" id="SignalP"/>
    </source>
</evidence>
<feature type="compositionally biased region" description="Gly residues" evidence="1">
    <location>
        <begin position="75"/>
        <end position="97"/>
    </location>
</feature>
<feature type="region of interest" description="Disordered" evidence="1">
    <location>
        <begin position="19"/>
        <end position="110"/>
    </location>
</feature>
<comment type="caution">
    <text evidence="3">The sequence shown here is derived from an EMBL/GenBank/DDBJ whole genome shotgun (WGS) entry which is preliminary data.</text>
</comment>
<feature type="compositionally biased region" description="Basic and acidic residues" evidence="1">
    <location>
        <begin position="32"/>
        <end position="71"/>
    </location>
</feature>
<keyword evidence="2" id="KW-0732">Signal</keyword>
<evidence type="ECO:0008006" key="5">
    <source>
        <dbReference type="Google" id="ProtNLM"/>
    </source>
</evidence>
<name>A0ABS6BFF6_9SPHN</name>
<feature type="chain" id="PRO_5045324468" description="17 kDa surface antigen" evidence="2">
    <location>
        <begin position="24"/>
        <end position="110"/>
    </location>
</feature>
<gene>
    <name evidence="3" type="ORF">KOF26_04055</name>
</gene>
<sequence length="110" mass="11755">MIRQALTIAALSAVILTPVAVSAQPRGYPRGGYDRPDRGRGPPPRRDYDDRRYDQRRGGPDERDGYRDPRRGQPRCGGGGSSGIIGAIAGGLLGNGPNGRVIDRSDGRPC</sequence>
<proteinExistence type="predicted"/>
<evidence type="ECO:0000256" key="1">
    <source>
        <dbReference type="SAM" id="MobiDB-lite"/>
    </source>
</evidence>
<feature type="compositionally biased region" description="Basic and acidic residues" evidence="1">
    <location>
        <begin position="101"/>
        <end position="110"/>
    </location>
</feature>
<dbReference type="Proteomes" id="UP000776276">
    <property type="component" value="Unassembled WGS sequence"/>
</dbReference>
<keyword evidence="4" id="KW-1185">Reference proteome</keyword>
<protein>
    <recommendedName>
        <fullName evidence="5">17 kDa surface antigen</fullName>
    </recommendedName>
</protein>
<dbReference type="EMBL" id="JAHKRT010000002">
    <property type="protein sequence ID" value="MBU3077030.1"/>
    <property type="molecule type" value="Genomic_DNA"/>
</dbReference>
<evidence type="ECO:0000313" key="3">
    <source>
        <dbReference type="EMBL" id="MBU3077030.1"/>
    </source>
</evidence>